<sequence length="170" mass="19192">MMNLNLMVRTNGFAIFDPGVVESFFEEDISGKNLLDLFISTDVGDEIVKAGCLVPVINIPKYNYHIIIKDDSEETEKENSVWKENAYFPLLIKNECYIADMGAFMEWGAHGQEVIPVKLAINPGMYAVSVKLYNDRDHFESVADAGYIIELSKRDHLPPLTADINDDMIL</sequence>
<evidence type="ECO:0000313" key="2">
    <source>
        <dbReference type="Proteomes" id="UP000019760"/>
    </source>
</evidence>
<dbReference type="AlphaFoldDB" id="A0A023D8F6"/>
<keyword evidence="2" id="KW-1185">Reference proteome</keyword>
<evidence type="ECO:0000313" key="1">
    <source>
        <dbReference type="EMBL" id="GAJ30086.1"/>
    </source>
</evidence>
<proteinExistence type="predicted"/>
<dbReference type="Proteomes" id="UP000019760">
    <property type="component" value="Unassembled WGS sequence"/>
</dbReference>
<comment type="caution">
    <text evidence="1">The sequence shown here is derived from an EMBL/GenBank/DDBJ whole genome shotgun (WGS) entry which is preliminary data.</text>
</comment>
<protein>
    <submittedName>
        <fullName evidence="1">Uncharacterized protein</fullName>
    </submittedName>
</protein>
<reference evidence="2" key="1">
    <citation type="journal article" date="2014" name="FEMS Microbiol. Lett.">
        <title>Draft Genomic DNA Sequence of the Facultatively Methylotrophic Bacterium Acidomonas methanolica type strain MB58.</title>
        <authorList>
            <person name="Higashiura N."/>
            <person name="Hadano H."/>
            <person name="Hirakawa H."/>
            <person name="Matsutani M."/>
            <person name="Takabe S."/>
            <person name="Matsushita K."/>
            <person name="Azuma Y."/>
        </authorList>
    </citation>
    <scope>NUCLEOTIDE SEQUENCE [LARGE SCALE GENOMIC DNA]</scope>
    <source>
        <strain evidence="2">MB58</strain>
    </source>
</reference>
<reference evidence="1 2" key="2">
    <citation type="journal article" date="2014" name="FEMS Microbiol. Lett.">
        <title>Draft genomic DNA sequence of the facultatively methylotrophic bacterium Acidomonas methanolica type strain MB58.</title>
        <authorList>
            <person name="Higashiura N."/>
            <person name="Hadano H."/>
            <person name="Hirakawa H."/>
            <person name="Matsutani M."/>
            <person name="Takabe S."/>
            <person name="Matsushita K."/>
            <person name="Azuma Y."/>
        </authorList>
    </citation>
    <scope>NUCLEOTIDE SEQUENCE [LARGE SCALE GENOMIC DNA]</scope>
    <source>
        <strain evidence="1 2">MB58</strain>
    </source>
</reference>
<name>A0A023D8F6_ACIMT</name>
<gene>
    <name evidence="1" type="ORF">Amme_102_021</name>
</gene>
<accession>A0A023D8F6</accession>
<organism evidence="1 2">
    <name type="scientific">Acidomonas methanolica NBRC 104435</name>
    <dbReference type="NCBI Taxonomy" id="1231351"/>
    <lineage>
        <taxon>Bacteria</taxon>
        <taxon>Pseudomonadati</taxon>
        <taxon>Pseudomonadota</taxon>
        <taxon>Alphaproteobacteria</taxon>
        <taxon>Acetobacterales</taxon>
        <taxon>Acetobacteraceae</taxon>
        <taxon>Acidomonas</taxon>
    </lineage>
</organism>
<dbReference type="RefSeq" id="WP_132126911.1">
    <property type="nucleotide sequence ID" value="NZ_BAND01000101.1"/>
</dbReference>
<dbReference type="EMBL" id="BAND01000101">
    <property type="protein sequence ID" value="GAJ30086.1"/>
    <property type="molecule type" value="Genomic_DNA"/>
</dbReference>
<dbReference type="OrthoDB" id="654004at2"/>